<dbReference type="Proteomes" id="UP000070404">
    <property type="component" value="Unassembled WGS sequence"/>
</dbReference>
<evidence type="ECO:0000256" key="12">
    <source>
        <dbReference type="ARBA" id="ARBA00061338"/>
    </source>
</evidence>
<evidence type="ECO:0000259" key="16">
    <source>
        <dbReference type="PROSITE" id="PS51165"/>
    </source>
</evidence>
<sequence length="343" mass="38811">MRRLTFFLSGEHSTVPPSEVVGAIEAEGCECRAIDELDQVLVVESDIKPREIFDRLGMTHWIGENFGICDIDDLIEVIGNSDLLDFLPHSRKISVRVKRVRKYFPNIDTQKLTKEVADEILDTYDYEVDLEHPDREISIILTEDKSVISIIQNRVDREAIEERRPPERPALHPSTMQPNLARAMVNLARTPRNGKFLDPFCGIGGILIEAGLIGSEPIGADINKNMLDGARKNLEDAGIRNYELREGDARELEFEKADAIATDPPYGRQASTGGSELIDIYKEVLPVLSETLKMDRYLCITAPSDINLEETAEGCPLDLEEKHQERVHKSLARNIYVFRRSRD</sequence>
<keyword evidence="5" id="KW-0489">Methyltransferase</keyword>
<keyword evidence="8" id="KW-0819">tRNA processing</keyword>
<evidence type="ECO:0000313" key="18">
    <source>
        <dbReference type="Proteomes" id="UP000070404"/>
    </source>
</evidence>
<keyword evidence="6" id="KW-0808">Transferase</keyword>
<dbReference type="Gene3D" id="3.30.2300.10">
    <property type="entry name" value="THUMP superfamily"/>
    <property type="match status" value="1"/>
</dbReference>
<reference evidence="17 18" key="1">
    <citation type="journal article" date="2016" name="Sci. Rep.">
        <title>Metabolic traits of an uncultured archaeal lineage -MSBL1- from brine pools of the Red Sea.</title>
        <authorList>
            <person name="Mwirichia R."/>
            <person name="Alam I."/>
            <person name="Rashid M."/>
            <person name="Vinu M."/>
            <person name="Ba-Alawi W."/>
            <person name="Anthony Kamau A."/>
            <person name="Kamanda Ngugi D."/>
            <person name="Goker M."/>
            <person name="Klenk H.P."/>
            <person name="Bajic V."/>
            <person name="Stingl U."/>
        </authorList>
    </citation>
    <scope>NUCLEOTIDE SEQUENCE [LARGE SCALE GENOMIC DNA]</scope>
    <source>
        <strain evidence="17">SCGC-AAA382C18</strain>
    </source>
</reference>
<dbReference type="AlphaFoldDB" id="A0A133VJ35"/>
<evidence type="ECO:0000256" key="4">
    <source>
        <dbReference type="ARBA" id="ARBA00022555"/>
    </source>
</evidence>
<dbReference type="InterPro" id="IPR029063">
    <property type="entry name" value="SAM-dependent_MTases_sf"/>
</dbReference>
<dbReference type="PANTHER" id="PTHR14911:SF13">
    <property type="entry name" value="TRNA (GUANINE(6)-N2)-METHYLTRANSFERASE THUMP3"/>
    <property type="match status" value="1"/>
</dbReference>
<evidence type="ECO:0000313" key="17">
    <source>
        <dbReference type="EMBL" id="KXB06449.1"/>
    </source>
</evidence>
<comment type="subcellular location">
    <subcellularLocation>
        <location evidence="1">Cytoplasm</location>
    </subcellularLocation>
</comment>
<name>A0A133VJ35_9EURY</name>
<feature type="domain" description="THUMP" evidence="16">
    <location>
        <begin position="46"/>
        <end position="152"/>
    </location>
</feature>
<dbReference type="InterPro" id="IPR000241">
    <property type="entry name" value="RlmKL-like_Mtase"/>
</dbReference>
<evidence type="ECO:0000256" key="8">
    <source>
        <dbReference type="ARBA" id="ARBA00022694"/>
    </source>
</evidence>
<dbReference type="CDD" id="cd11715">
    <property type="entry name" value="THUMP_AdoMetMT"/>
    <property type="match status" value="1"/>
</dbReference>
<evidence type="ECO:0000256" key="13">
    <source>
        <dbReference type="ARBA" id="ARBA00066936"/>
    </source>
</evidence>
<dbReference type="GO" id="GO:0000049">
    <property type="term" value="F:tRNA binding"/>
    <property type="evidence" value="ECO:0007669"/>
    <property type="project" value="UniProtKB-KW"/>
</dbReference>
<dbReference type="PANTHER" id="PTHR14911">
    <property type="entry name" value="THUMP DOMAIN-CONTAINING"/>
    <property type="match status" value="1"/>
</dbReference>
<gene>
    <name evidence="17" type="ORF">AKJ52_02215</name>
</gene>
<dbReference type="InterPro" id="IPR002052">
    <property type="entry name" value="DNA_methylase_N6_adenine_CS"/>
</dbReference>
<evidence type="ECO:0000256" key="1">
    <source>
        <dbReference type="ARBA" id="ARBA00004496"/>
    </source>
</evidence>
<proteinExistence type="inferred from homology"/>
<comment type="catalytic activity">
    <reaction evidence="10">
        <text>guanosine(10) in tRNA + 2 S-adenosyl-L-methionine = N(2)-dimethylguanosine(10) in tRNA + 2 S-adenosyl-L-homocysteine + 2 H(+)</text>
        <dbReference type="Rhea" id="RHEA:43124"/>
        <dbReference type="Rhea" id="RHEA-COMP:10355"/>
        <dbReference type="Rhea" id="RHEA-COMP:10358"/>
        <dbReference type="ChEBI" id="CHEBI:15378"/>
        <dbReference type="ChEBI" id="CHEBI:57856"/>
        <dbReference type="ChEBI" id="CHEBI:59789"/>
        <dbReference type="ChEBI" id="CHEBI:74269"/>
        <dbReference type="ChEBI" id="CHEBI:74513"/>
        <dbReference type="EC" id="2.1.1.213"/>
    </reaction>
</comment>
<keyword evidence="3" id="KW-0963">Cytoplasm</keyword>
<dbReference type="EMBL" id="LHYF01000038">
    <property type="protein sequence ID" value="KXB06449.1"/>
    <property type="molecule type" value="Genomic_DNA"/>
</dbReference>
<evidence type="ECO:0000256" key="6">
    <source>
        <dbReference type="ARBA" id="ARBA00022679"/>
    </source>
</evidence>
<dbReference type="Pfam" id="PF02926">
    <property type="entry name" value="THUMP"/>
    <property type="match status" value="1"/>
</dbReference>
<dbReference type="PROSITE" id="PS51165">
    <property type="entry name" value="THUMP"/>
    <property type="match status" value="1"/>
</dbReference>
<evidence type="ECO:0000256" key="15">
    <source>
        <dbReference type="PROSITE-ProRule" id="PRU00529"/>
    </source>
</evidence>
<dbReference type="GO" id="GO:0030488">
    <property type="term" value="P:tRNA methylation"/>
    <property type="evidence" value="ECO:0007669"/>
    <property type="project" value="TreeGrafter"/>
</dbReference>
<dbReference type="PROSITE" id="PS00092">
    <property type="entry name" value="N6_MTASE"/>
    <property type="match status" value="1"/>
</dbReference>
<comment type="caution">
    <text evidence="17">The sequence shown here is derived from an EMBL/GenBank/DDBJ whole genome shotgun (WGS) entry which is preliminary data.</text>
</comment>
<dbReference type="Pfam" id="PF01170">
    <property type="entry name" value="UPF0020"/>
    <property type="match status" value="1"/>
</dbReference>
<dbReference type="EC" id="2.1.1.213" evidence="13"/>
<protein>
    <recommendedName>
        <fullName evidence="13">tRNA (guanine(10)-N(2))-dimethyltransferase</fullName>
        <ecNumber evidence="13">2.1.1.213</ecNumber>
    </recommendedName>
    <alternativeName>
        <fullName evidence="14">tRNA:G10 dimethyltransferase</fullName>
    </alternativeName>
</protein>
<evidence type="ECO:0000256" key="3">
    <source>
        <dbReference type="ARBA" id="ARBA00022490"/>
    </source>
</evidence>
<dbReference type="GO" id="GO:0160101">
    <property type="term" value="F:tRNA (guanine(10)-N2)-dimethyltransferase activity"/>
    <property type="evidence" value="ECO:0007669"/>
    <property type="project" value="UniProtKB-EC"/>
</dbReference>
<comment type="function">
    <text evidence="11">Catalyzes the adenosylmethionine-dependent methylation of the exocyclic amino group (N(2)) of guanosine at position 10 of various tRNAs. Acts via a two-step process that leads to the formation of either N(2)-monomethyl (m(2)G) or N(2)-dimethylguanosine (m(2)(2)G).</text>
</comment>
<dbReference type="PATRIC" id="fig|1698281.3.peg.395"/>
<dbReference type="FunFam" id="3.40.50.150:FF:000251">
    <property type="entry name" value="Putative RNA methylase"/>
    <property type="match status" value="1"/>
</dbReference>
<dbReference type="GO" id="GO:0005737">
    <property type="term" value="C:cytoplasm"/>
    <property type="evidence" value="ECO:0007669"/>
    <property type="project" value="UniProtKB-SubCell"/>
</dbReference>
<dbReference type="SUPFAM" id="SSF53335">
    <property type="entry name" value="S-adenosyl-L-methionine-dependent methyltransferases"/>
    <property type="match status" value="1"/>
</dbReference>
<evidence type="ECO:0000256" key="14">
    <source>
        <dbReference type="ARBA" id="ARBA00082665"/>
    </source>
</evidence>
<evidence type="ECO:0000256" key="9">
    <source>
        <dbReference type="ARBA" id="ARBA00022884"/>
    </source>
</evidence>
<dbReference type="InterPro" id="IPR004114">
    <property type="entry name" value="THUMP_dom"/>
</dbReference>
<comment type="similarity">
    <text evidence="12">Belongs to the methyltransferase superfamily. Trm-G10 family.</text>
</comment>
<keyword evidence="18" id="KW-1185">Reference proteome</keyword>
<comment type="subunit">
    <text evidence="2">Monomer.</text>
</comment>
<keyword evidence="4" id="KW-0820">tRNA-binding</keyword>
<dbReference type="Gene3D" id="3.40.50.150">
    <property type="entry name" value="Vaccinia Virus protein VP39"/>
    <property type="match status" value="1"/>
</dbReference>
<keyword evidence="7" id="KW-0949">S-adenosyl-L-methionine</keyword>
<keyword evidence="9 15" id="KW-0694">RNA-binding</keyword>
<evidence type="ECO:0000256" key="7">
    <source>
        <dbReference type="ARBA" id="ARBA00022691"/>
    </source>
</evidence>
<dbReference type="SUPFAM" id="SSF143437">
    <property type="entry name" value="THUMP domain-like"/>
    <property type="match status" value="1"/>
</dbReference>
<evidence type="ECO:0000256" key="2">
    <source>
        <dbReference type="ARBA" id="ARBA00011245"/>
    </source>
</evidence>
<evidence type="ECO:0000256" key="5">
    <source>
        <dbReference type="ARBA" id="ARBA00022603"/>
    </source>
</evidence>
<evidence type="ECO:0000256" key="10">
    <source>
        <dbReference type="ARBA" id="ARBA00051883"/>
    </source>
</evidence>
<evidence type="ECO:0000256" key="11">
    <source>
        <dbReference type="ARBA" id="ARBA00054380"/>
    </source>
</evidence>
<accession>A0A133VJ35</accession>
<organism evidence="17 18">
    <name type="scientific">candidate division MSBL1 archaeon SCGC-AAA382C18</name>
    <dbReference type="NCBI Taxonomy" id="1698281"/>
    <lineage>
        <taxon>Archaea</taxon>
        <taxon>Methanobacteriati</taxon>
        <taxon>Methanobacteriota</taxon>
        <taxon>candidate division MSBL1</taxon>
    </lineage>
</organism>
<dbReference type="CDD" id="cd02440">
    <property type="entry name" value="AdoMet_MTases"/>
    <property type="match status" value="1"/>
</dbReference>